<sequence length="118" mass="13043">MFDRFLWLLLAAVHALPALALVRPAMITRLYGVAPADDLFLMIRHRAALFLAIVVIAIWAAVDLATRRMAGVAIAISMLSFLWLYWQAGAPPGLRLIARVDLVALPVLILAMWRALAQ</sequence>
<dbReference type="RefSeq" id="WP_169944146.1">
    <property type="nucleotide sequence ID" value="NZ_CP053015.1"/>
</dbReference>
<reference evidence="2 3" key="1">
    <citation type="submission" date="2020-01" db="EMBL/GenBank/DDBJ databases">
        <title>Sphingomonas sp. strain CSW-10.</title>
        <authorList>
            <person name="Chen W.-M."/>
        </authorList>
    </citation>
    <scope>NUCLEOTIDE SEQUENCE [LARGE SCALE GENOMIC DNA]</scope>
    <source>
        <strain evidence="2 3">CSW-10</strain>
    </source>
</reference>
<keyword evidence="1" id="KW-0812">Transmembrane</keyword>
<dbReference type="EMBL" id="CP053015">
    <property type="protein sequence ID" value="QJQ31753.1"/>
    <property type="molecule type" value="Genomic_DNA"/>
</dbReference>
<keyword evidence="1" id="KW-0472">Membrane</keyword>
<evidence type="ECO:0000313" key="2">
    <source>
        <dbReference type="EMBL" id="QJQ31753.1"/>
    </source>
</evidence>
<name>A0A6M4ARU1_9SPHN</name>
<evidence type="ECO:0000313" key="3">
    <source>
        <dbReference type="Proteomes" id="UP000503018"/>
    </source>
</evidence>
<feature type="transmembrane region" description="Helical" evidence="1">
    <location>
        <begin position="69"/>
        <end position="86"/>
    </location>
</feature>
<keyword evidence="3" id="KW-1185">Reference proteome</keyword>
<keyword evidence="1" id="KW-1133">Transmembrane helix</keyword>
<evidence type="ECO:0008006" key="4">
    <source>
        <dbReference type="Google" id="ProtNLM"/>
    </source>
</evidence>
<proteinExistence type="predicted"/>
<protein>
    <recommendedName>
        <fullName evidence="4">Phosphopantetheine adenylyltransferase</fullName>
    </recommendedName>
</protein>
<gene>
    <name evidence="2" type="ORF">GV829_04265</name>
</gene>
<organism evidence="2 3">
    <name type="scientific">Sphingomonas lacunae</name>
    <dbReference type="NCBI Taxonomy" id="2698828"/>
    <lineage>
        <taxon>Bacteria</taxon>
        <taxon>Pseudomonadati</taxon>
        <taxon>Pseudomonadota</taxon>
        <taxon>Alphaproteobacteria</taxon>
        <taxon>Sphingomonadales</taxon>
        <taxon>Sphingomonadaceae</taxon>
        <taxon>Sphingomonas</taxon>
    </lineage>
</organism>
<dbReference type="Proteomes" id="UP000503018">
    <property type="component" value="Chromosome"/>
</dbReference>
<dbReference type="AlphaFoldDB" id="A0A6M4ARU1"/>
<accession>A0A6M4ARU1</accession>
<dbReference type="KEGG" id="slan:GV829_04265"/>
<feature type="transmembrane region" description="Helical" evidence="1">
    <location>
        <begin position="98"/>
        <end position="116"/>
    </location>
</feature>
<evidence type="ECO:0000256" key="1">
    <source>
        <dbReference type="SAM" id="Phobius"/>
    </source>
</evidence>
<feature type="transmembrane region" description="Helical" evidence="1">
    <location>
        <begin position="44"/>
        <end position="62"/>
    </location>
</feature>